<dbReference type="SUPFAM" id="SSF51126">
    <property type="entry name" value="Pectin lyase-like"/>
    <property type="match status" value="2"/>
</dbReference>
<dbReference type="InterPro" id="IPR006626">
    <property type="entry name" value="PbH1"/>
</dbReference>
<evidence type="ECO:0000313" key="4">
    <source>
        <dbReference type="EMBL" id="MCA9758543.1"/>
    </source>
</evidence>
<evidence type="ECO:0000259" key="2">
    <source>
        <dbReference type="Pfam" id="PF13229"/>
    </source>
</evidence>
<organism evidence="4 5">
    <name type="scientific">Eiseniibacteriota bacterium</name>
    <dbReference type="NCBI Taxonomy" id="2212470"/>
    <lineage>
        <taxon>Bacteria</taxon>
        <taxon>Candidatus Eiseniibacteriota</taxon>
    </lineage>
</organism>
<dbReference type="InterPro" id="IPR011050">
    <property type="entry name" value="Pectin_lyase_fold/virulence"/>
</dbReference>
<gene>
    <name evidence="4" type="ORF">KDA27_22290</name>
</gene>
<dbReference type="Proteomes" id="UP000739538">
    <property type="component" value="Unassembled WGS sequence"/>
</dbReference>
<dbReference type="Pfam" id="PF13229">
    <property type="entry name" value="Beta_helix"/>
    <property type="match status" value="1"/>
</dbReference>
<reference evidence="4" key="2">
    <citation type="journal article" date="2021" name="Microbiome">
        <title>Successional dynamics and alternative stable states in a saline activated sludge microbial community over 9 years.</title>
        <authorList>
            <person name="Wang Y."/>
            <person name="Ye J."/>
            <person name="Ju F."/>
            <person name="Liu L."/>
            <person name="Boyd J.A."/>
            <person name="Deng Y."/>
            <person name="Parks D.H."/>
            <person name="Jiang X."/>
            <person name="Yin X."/>
            <person name="Woodcroft B.J."/>
            <person name="Tyson G.W."/>
            <person name="Hugenholtz P."/>
            <person name="Polz M.F."/>
            <person name="Zhang T."/>
        </authorList>
    </citation>
    <scope>NUCLEOTIDE SEQUENCE</scope>
    <source>
        <strain evidence="4">HKST-UBA02</strain>
    </source>
</reference>
<dbReference type="InterPro" id="IPR012334">
    <property type="entry name" value="Pectin_lyas_fold"/>
</dbReference>
<dbReference type="Gene3D" id="2.60.40.680">
    <property type="match status" value="1"/>
</dbReference>
<dbReference type="InterPro" id="IPR025965">
    <property type="entry name" value="FlgD/Vpr_Ig-like"/>
</dbReference>
<dbReference type="GO" id="GO:0030246">
    <property type="term" value="F:carbohydrate binding"/>
    <property type="evidence" value="ECO:0007669"/>
    <property type="project" value="InterPro"/>
</dbReference>
<dbReference type="SMART" id="SM00710">
    <property type="entry name" value="PbH1"/>
    <property type="match status" value="11"/>
</dbReference>
<evidence type="ECO:0000259" key="3">
    <source>
        <dbReference type="Pfam" id="PF13860"/>
    </source>
</evidence>
<dbReference type="InterPro" id="IPR026444">
    <property type="entry name" value="Secre_tail"/>
</dbReference>
<dbReference type="SUPFAM" id="SSF49384">
    <property type="entry name" value="Carbohydrate-binding domain"/>
    <property type="match status" value="1"/>
</dbReference>
<dbReference type="Pfam" id="PF13860">
    <property type="entry name" value="FlgD_ig"/>
    <property type="match status" value="1"/>
</dbReference>
<dbReference type="Gene3D" id="2.160.20.10">
    <property type="entry name" value="Single-stranded right-handed beta-helix, Pectin lyase-like"/>
    <property type="match status" value="2"/>
</dbReference>
<keyword evidence="1" id="KW-0732">Signal</keyword>
<proteinExistence type="predicted"/>
<evidence type="ECO:0000256" key="1">
    <source>
        <dbReference type="SAM" id="SignalP"/>
    </source>
</evidence>
<feature type="domain" description="FlgD/Vpr Ig-like" evidence="3">
    <location>
        <begin position="1251"/>
        <end position="1315"/>
    </location>
</feature>
<feature type="domain" description="Right handed beta helix" evidence="2">
    <location>
        <begin position="404"/>
        <end position="561"/>
    </location>
</feature>
<dbReference type="NCBIfam" id="TIGR04183">
    <property type="entry name" value="Por_Secre_tail"/>
    <property type="match status" value="1"/>
</dbReference>
<dbReference type="InterPro" id="IPR008965">
    <property type="entry name" value="CBM2/CBM3_carb-bd_dom_sf"/>
</dbReference>
<dbReference type="Gene3D" id="2.60.40.4070">
    <property type="match status" value="1"/>
</dbReference>
<feature type="signal peptide" evidence="1">
    <location>
        <begin position="1"/>
        <end position="22"/>
    </location>
</feature>
<accession>A0A956SHK2</accession>
<name>A0A956SHK2_UNCEI</name>
<dbReference type="InterPro" id="IPR039448">
    <property type="entry name" value="Beta_helix"/>
</dbReference>
<sequence length="1330" mass="136553">MKHTLAVASAVLCAAWGSTSIAATLNVDDSGGQPYMDIQSAINAATSGDMVYVFNGNYTGALDIVDKPLTLQGESEAGVMIDASASADYSIDARMSGGTPGHFEFHNFTLIGNATGSASYGLKIAGDNVDADVSNVTVTGCKRTAVDLNGLASGSLDQVTATGTISGNGIALTDCDNITLSNITTSGNAWGGLAIYTLGTFFTGGSDGVTLVSGGNSFGETPQVYTEVGGGYPIDNLSISTADYPFQVGGISSVNHTFFAPDETYALTVIAGSGLQAQAWLLDRVSGDYIVDPGAGMFFGPALAIAGNGTTINAYAGTVEEQLHITSDVTIQGAGRNDTTILSPVSMAESFNSGSGNNFPVVFVDGTDSATIRDLTVDGGGRGNTNVRFQGVAFWNAGGAVIDCDVVHIRNNPFDGSQHGIGIYAFNDTGGPYSIEVGGCNVNNFQKNGMALSGTNLDVDIHDCDVTGYGDTNTIAQNGIQVSYGASGTVTNCTVADMRWLGATWVSSGLLLYQVGNVDLANVSVSGVQAPVYLQDGSGSFTDCDVSGGDYDAVTIYNSSATLASSGVRAAASPAEEAPGSESRPGPMATSYAVSVSGGCLDGDSIPTSYGIGVYSSGGPVTVDISNIRVANYDYGIVAADAAVTVNVNDSAITGNTTAGYYNAGGAAQDITDNWWGDVSGPSGDGAGFGDAVLGGNADFTPFLATGSSSTSCAFTPSGGTNTVAPVQVGTGCISVANVCQTFDIDISRVEATNMRGFSVDFEIDDLALCNGDKDLDILQGSYLSSIGGTVFQVLDNGGGSYTVDCAILGTPCGQTVANGTLFTVNVTTPGYDTTGSITVTDVTFRDCSNAPIAGSPGAPAFIDVDGTPPSPVADLATAKKLTGNDSDGTTAVLVTFSLTETPAVTEVYRAPMVDSMGDNAYPEYDDVGGVAPTPPASYAAIAAPWELASAVNTGDYDETTERGYWYYVVFTQDDCGNWSAPSNMTSGVLNYHLGDVTNGSVNGQGDNLVGTNDVSLLGIHYGALVPTGDTFNYLDVGPTSDFSVNGLPQTDDVIQFEDLIIFAINFGQVSLTEPQDNSIALAPKGGAVPSLVLHPAAVRADGILQANLVLSQSDVVQGVHARIDYDPAEMELVSVQPGDLVTGQGAFFGTIESDGSVAIDGAALGTGNTFHGSGLYATVTFRQTNRGATPALAEVMLRDTANRNLLAPEVDTRTGSDAAHNGAANEQPSLDARTEPLATTLLGATPNPFRGSTAIRFQLAEQTDVRVDVYSISGRLVRSLYSGSMAAGSQEVTWDGRTSVGARAESGVYLYRLQTGSKIWTAKLVLDRR</sequence>
<feature type="chain" id="PRO_5037859469" evidence="1">
    <location>
        <begin position="23"/>
        <end position="1330"/>
    </location>
</feature>
<evidence type="ECO:0000313" key="5">
    <source>
        <dbReference type="Proteomes" id="UP000739538"/>
    </source>
</evidence>
<dbReference type="EMBL" id="JAGQHS010000183">
    <property type="protein sequence ID" value="MCA9758543.1"/>
    <property type="molecule type" value="Genomic_DNA"/>
</dbReference>
<protein>
    <submittedName>
        <fullName evidence="4">T9SS type A sorting domain-containing protein</fullName>
    </submittedName>
</protein>
<comment type="caution">
    <text evidence="4">The sequence shown here is derived from an EMBL/GenBank/DDBJ whole genome shotgun (WGS) entry which is preliminary data.</text>
</comment>
<reference evidence="4" key="1">
    <citation type="submission" date="2020-04" db="EMBL/GenBank/DDBJ databases">
        <authorList>
            <person name="Zhang T."/>
        </authorList>
    </citation>
    <scope>NUCLEOTIDE SEQUENCE</scope>
    <source>
        <strain evidence="4">HKST-UBA02</strain>
    </source>
</reference>